<feature type="signal peptide" evidence="2">
    <location>
        <begin position="1"/>
        <end position="19"/>
    </location>
</feature>
<accession>A0AAD6IAV0</accession>
<dbReference type="EMBL" id="JAQJZL010000009">
    <property type="protein sequence ID" value="KAJ6038286.1"/>
    <property type="molecule type" value="Genomic_DNA"/>
</dbReference>
<keyword evidence="4" id="KW-1185">Reference proteome</keyword>
<reference evidence="3" key="2">
    <citation type="submission" date="2023-01" db="EMBL/GenBank/DDBJ databases">
        <authorList>
            <person name="Petersen C."/>
        </authorList>
    </citation>
    <scope>NUCLEOTIDE SEQUENCE</scope>
    <source>
        <strain evidence="3">IBT 15450</strain>
    </source>
</reference>
<dbReference type="Proteomes" id="UP001219568">
    <property type="component" value="Unassembled WGS sequence"/>
</dbReference>
<keyword evidence="1" id="KW-0812">Transmembrane</keyword>
<keyword evidence="1" id="KW-0472">Membrane</keyword>
<evidence type="ECO:0000313" key="3">
    <source>
        <dbReference type="EMBL" id="KAJ6038286.1"/>
    </source>
</evidence>
<reference evidence="3" key="1">
    <citation type="journal article" date="2023" name="IMA Fungus">
        <title>Comparative genomic study of the Penicillium genus elucidates a diverse pangenome and 15 lateral gene transfer events.</title>
        <authorList>
            <person name="Petersen C."/>
            <person name="Sorensen T."/>
            <person name="Nielsen M.R."/>
            <person name="Sondergaard T.E."/>
            <person name="Sorensen J.L."/>
            <person name="Fitzpatrick D.A."/>
            <person name="Frisvad J.C."/>
            <person name="Nielsen K.L."/>
        </authorList>
    </citation>
    <scope>NUCLEOTIDE SEQUENCE</scope>
    <source>
        <strain evidence="3">IBT 15450</strain>
    </source>
</reference>
<evidence type="ECO:0008006" key="5">
    <source>
        <dbReference type="Google" id="ProtNLM"/>
    </source>
</evidence>
<name>A0AAD6IAV0_PENCN</name>
<feature type="chain" id="PRO_5042114179" description="GPI anchored protein" evidence="2">
    <location>
        <begin position="20"/>
        <end position="317"/>
    </location>
</feature>
<evidence type="ECO:0000256" key="2">
    <source>
        <dbReference type="SAM" id="SignalP"/>
    </source>
</evidence>
<evidence type="ECO:0000256" key="1">
    <source>
        <dbReference type="SAM" id="Phobius"/>
    </source>
</evidence>
<organism evidence="3 4">
    <name type="scientific">Penicillium canescens</name>
    <dbReference type="NCBI Taxonomy" id="5083"/>
    <lineage>
        <taxon>Eukaryota</taxon>
        <taxon>Fungi</taxon>
        <taxon>Dikarya</taxon>
        <taxon>Ascomycota</taxon>
        <taxon>Pezizomycotina</taxon>
        <taxon>Eurotiomycetes</taxon>
        <taxon>Eurotiomycetidae</taxon>
        <taxon>Eurotiales</taxon>
        <taxon>Aspergillaceae</taxon>
        <taxon>Penicillium</taxon>
    </lineage>
</organism>
<protein>
    <recommendedName>
        <fullName evidence="5">GPI anchored protein</fullName>
    </recommendedName>
</protein>
<evidence type="ECO:0000313" key="4">
    <source>
        <dbReference type="Proteomes" id="UP001219568"/>
    </source>
</evidence>
<comment type="caution">
    <text evidence="3">The sequence shown here is derived from an EMBL/GenBank/DDBJ whole genome shotgun (WGS) entry which is preliminary data.</text>
</comment>
<feature type="transmembrane region" description="Helical" evidence="1">
    <location>
        <begin position="299"/>
        <end position="316"/>
    </location>
</feature>
<sequence>MNYITKKVGLLLLLPSIAASNTLKNEARLQYNETLNSAKPGILSTRDLFGLTSRDYYECDPDYSECAYDTSRCCPTGSGCCGDGYCAEADEICCSSGTCPSGWDCCGNGNCSPKDGECCSDGQYCLSGYSCMIYDGEKVCCPESGCVGNYDSVELGSTTTAIMGVTTTMPVTTPVPITETYYYYSYYYTTYYWTYWWYFWTSYYPYAVKTVTSTETTTGTVYSAYATDSAEAISSLEYSISVYSFTPPATATSLKSSTDPVPISSIAGATATSGSSSANKGGRILGIGPASVVSASGNVALTCVIAAGVIGVLVFGL</sequence>
<proteinExistence type="predicted"/>
<keyword evidence="1" id="KW-1133">Transmembrane helix</keyword>
<keyword evidence="2" id="KW-0732">Signal</keyword>
<dbReference type="AlphaFoldDB" id="A0AAD6IAV0"/>
<gene>
    <name evidence="3" type="ORF">N7460_008057</name>
</gene>